<keyword evidence="2" id="KW-1185">Reference proteome</keyword>
<protein>
    <submittedName>
        <fullName evidence="1">Uncharacterized protein</fullName>
    </submittedName>
</protein>
<reference evidence="1 2" key="1">
    <citation type="submission" date="2024-05" db="EMBL/GenBank/DDBJ databases">
        <title>Genetic variation in Jamaican populations of the coffee berry borer (Hypothenemus hampei).</title>
        <authorList>
            <person name="Errbii M."/>
            <person name="Myrie A."/>
        </authorList>
    </citation>
    <scope>NUCLEOTIDE SEQUENCE [LARGE SCALE GENOMIC DNA]</scope>
    <source>
        <strain evidence="1">JA-Hopewell-2020-01-JO</strain>
        <tissue evidence="1">Whole body</tissue>
    </source>
</reference>
<proteinExistence type="predicted"/>
<dbReference type="Proteomes" id="UP001566132">
    <property type="component" value="Unassembled WGS sequence"/>
</dbReference>
<dbReference type="EMBL" id="JBDJPC010000008">
    <property type="protein sequence ID" value="KAL1493004.1"/>
    <property type="molecule type" value="Genomic_DNA"/>
</dbReference>
<name>A0ABD1EEE6_HYPHA</name>
<gene>
    <name evidence="1" type="ORF">ABEB36_011150</name>
</gene>
<evidence type="ECO:0000313" key="2">
    <source>
        <dbReference type="Proteomes" id="UP001566132"/>
    </source>
</evidence>
<organism evidence="1 2">
    <name type="scientific">Hypothenemus hampei</name>
    <name type="common">Coffee berry borer</name>
    <dbReference type="NCBI Taxonomy" id="57062"/>
    <lineage>
        <taxon>Eukaryota</taxon>
        <taxon>Metazoa</taxon>
        <taxon>Ecdysozoa</taxon>
        <taxon>Arthropoda</taxon>
        <taxon>Hexapoda</taxon>
        <taxon>Insecta</taxon>
        <taxon>Pterygota</taxon>
        <taxon>Neoptera</taxon>
        <taxon>Endopterygota</taxon>
        <taxon>Coleoptera</taxon>
        <taxon>Polyphaga</taxon>
        <taxon>Cucujiformia</taxon>
        <taxon>Curculionidae</taxon>
        <taxon>Scolytinae</taxon>
        <taxon>Hypothenemus</taxon>
    </lineage>
</organism>
<comment type="caution">
    <text evidence="1">The sequence shown here is derived from an EMBL/GenBank/DDBJ whole genome shotgun (WGS) entry which is preliminary data.</text>
</comment>
<sequence length="110" mass="12897">MRTFYRVLQMKELSGLLYHSGRPLSIEELDVEVLKNSEYPLKKKLVAIDKEMQNAATQTDEIQENSRIFKRAALEHAIPFLKKRRICKNRTINPFKYYANIIIVLNGTEI</sequence>
<accession>A0ABD1EEE6</accession>
<dbReference type="AlphaFoldDB" id="A0ABD1EEE6"/>
<evidence type="ECO:0000313" key="1">
    <source>
        <dbReference type="EMBL" id="KAL1493004.1"/>
    </source>
</evidence>